<keyword evidence="2" id="KW-0812">Transmembrane</keyword>
<evidence type="ECO:0000313" key="3">
    <source>
        <dbReference type="EMBL" id="PQO32533.1"/>
    </source>
</evidence>
<organism evidence="3 4">
    <name type="scientific">Blastopirellula marina</name>
    <dbReference type="NCBI Taxonomy" id="124"/>
    <lineage>
        <taxon>Bacteria</taxon>
        <taxon>Pseudomonadati</taxon>
        <taxon>Planctomycetota</taxon>
        <taxon>Planctomycetia</taxon>
        <taxon>Pirellulales</taxon>
        <taxon>Pirellulaceae</taxon>
        <taxon>Blastopirellula</taxon>
    </lineage>
</organism>
<proteinExistence type="predicted"/>
<feature type="coiled-coil region" evidence="1">
    <location>
        <begin position="31"/>
        <end position="58"/>
    </location>
</feature>
<dbReference type="AlphaFoldDB" id="A0A2S8FK43"/>
<keyword evidence="2" id="KW-0472">Membrane</keyword>
<evidence type="ECO:0000313" key="4">
    <source>
        <dbReference type="Proteomes" id="UP000238322"/>
    </source>
</evidence>
<feature type="transmembrane region" description="Helical" evidence="2">
    <location>
        <begin position="12"/>
        <end position="34"/>
    </location>
</feature>
<sequence length="295" mass="33669">MSSDNKTFVRVVAWLPWIGLLLALGLLIAVALRWSSEQARFERELAEAELEIDIQSRQIKYFKQLPLRISGDVGKPEMTATQFKRTWTTETFLEAAREFENKKVVQQLGRQLSCADDDEFHPIMKELIPLMADEQMQVRRNAMLIADKQFTAFTMERAKSYREPLSENLLAVLKRDAANQEQVSLALELLRDLGANTYPGAVEVVTAIMEQDDHLLALDAALVAKTMDDSMDIGPRLVDLIEERHHDWVSAAMHLQHHVPPKQAYAFLRSQFVASNNDSDRDEIARVMSFISLEE</sequence>
<accession>A0A2S8FK43</accession>
<evidence type="ECO:0000256" key="1">
    <source>
        <dbReference type="SAM" id="Coils"/>
    </source>
</evidence>
<name>A0A2S8FK43_9BACT</name>
<dbReference type="RefSeq" id="WP_105331544.1">
    <property type="nucleotide sequence ID" value="NZ_PUHY01000012.1"/>
</dbReference>
<keyword evidence="2" id="KW-1133">Transmembrane helix</keyword>
<protein>
    <recommendedName>
        <fullName evidence="5">HEAT repeat domain-containing protein</fullName>
    </recommendedName>
</protein>
<evidence type="ECO:0000256" key="2">
    <source>
        <dbReference type="SAM" id="Phobius"/>
    </source>
</evidence>
<keyword evidence="1" id="KW-0175">Coiled coil</keyword>
<comment type="caution">
    <text evidence="3">The sequence shown here is derived from an EMBL/GenBank/DDBJ whole genome shotgun (WGS) entry which is preliminary data.</text>
</comment>
<gene>
    <name evidence="3" type="ORF">C5Y83_20175</name>
</gene>
<reference evidence="3 4" key="1">
    <citation type="submission" date="2018-02" db="EMBL/GenBank/DDBJ databases">
        <title>Comparative genomes isolates from brazilian mangrove.</title>
        <authorList>
            <person name="Araujo J.E."/>
            <person name="Taketani R.G."/>
            <person name="Silva M.C.P."/>
            <person name="Loureco M.V."/>
            <person name="Andreote F.D."/>
        </authorList>
    </citation>
    <scope>NUCLEOTIDE SEQUENCE [LARGE SCALE GENOMIC DNA]</scope>
    <source>
        <strain evidence="3 4">Hex-1 MGV</strain>
    </source>
</reference>
<dbReference type="Proteomes" id="UP000238322">
    <property type="component" value="Unassembled WGS sequence"/>
</dbReference>
<dbReference type="EMBL" id="PUHY01000012">
    <property type="protein sequence ID" value="PQO32533.1"/>
    <property type="molecule type" value="Genomic_DNA"/>
</dbReference>
<evidence type="ECO:0008006" key="5">
    <source>
        <dbReference type="Google" id="ProtNLM"/>
    </source>
</evidence>